<dbReference type="PANTHER" id="PTHR21089:SF1">
    <property type="entry name" value="BIFUNCTIONAL 3-DEHYDROQUINATE DEHYDRATASE_SHIKIMATE DEHYDROGENASE, CHLOROPLASTIC"/>
    <property type="match status" value="1"/>
</dbReference>
<dbReference type="GeneID" id="82890236"/>
<evidence type="ECO:0000313" key="5">
    <source>
        <dbReference type="EMBL" id="UWN57354.1"/>
    </source>
</evidence>
<sequence>MKLYGLIGFPLGHSFSRRYFTEKFDREGIADCEYRNFPIESIEEVSRLLSRPELQGFNVTIPYKQQIIPYLSALSDEARAIGAVNCVRLGPDGPVGYNTDAFGFRRSLLSLLGGARPERALVLGTGGASKAVGYVLGELGIPFDSVSRDSNKCRFTYGTLTADAVSDRRLIVNATPLGTYPATEGYPPIPYEGIGPGHFLFDLVYNPPLTEFLRRGAERDAATRNGYDMLVGQAERAWEIWNGKP</sequence>
<dbReference type="RefSeq" id="WP_019245257.1">
    <property type="nucleotide sequence ID" value="NZ_CAPH01000006.1"/>
</dbReference>
<accession>A0ABY5V0T5</accession>
<evidence type="ECO:0000313" key="6">
    <source>
        <dbReference type="Proteomes" id="UP001059295"/>
    </source>
</evidence>
<dbReference type="SUPFAM" id="SSF53223">
    <property type="entry name" value="Aminoacid dehydrogenase-like, N-terminal domain"/>
    <property type="match status" value="1"/>
</dbReference>
<dbReference type="PANTHER" id="PTHR21089">
    <property type="entry name" value="SHIKIMATE DEHYDROGENASE"/>
    <property type="match status" value="1"/>
</dbReference>
<keyword evidence="2" id="KW-0560">Oxidoreductase</keyword>
<keyword evidence="3" id="KW-0028">Amino-acid biosynthesis</keyword>
<protein>
    <submittedName>
        <fullName evidence="5">Shikimate dehydrogenase</fullName>
    </submittedName>
</protein>
<dbReference type="InterPro" id="IPR046346">
    <property type="entry name" value="Aminoacid_DH-like_N_sf"/>
</dbReference>
<evidence type="ECO:0000259" key="4">
    <source>
        <dbReference type="Pfam" id="PF08501"/>
    </source>
</evidence>
<dbReference type="Proteomes" id="UP001059295">
    <property type="component" value="Chromosome"/>
</dbReference>
<dbReference type="InterPro" id="IPR013708">
    <property type="entry name" value="Shikimate_DH-bd_N"/>
</dbReference>
<dbReference type="Pfam" id="PF08501">
    <property type="entry name" value="Shikimate_dh_N"/>
    <property type="match status" value="1"/>
</dbReference>
<dbReference type="EMBL" id="CP102294">
    <property type="protein sequence ID" value="UWN57354.1"/>
    <property type="molecule type" value="Genomic_DNA"/>
</dbReference>
<reference evidence="5" key="1">
    <citation type="journal article" date="2022" name="Cell">
        <title>Design, construction, and in vivo augmentation of a complex gut microbiome.</title>
        <authorList>
            <person name="Cheng A.G."/>
            <person name="Ho P.Y."/>
            <person name="Aranda-Diaz A."/>
            <person name="Jain S."/>
            <person name="Yu F.B."/>
            <person name="Meng X."/>
            <person name="Wang M."/>
            <person name="Iakiviak M."/>
            <person name="Nagashima K."/>
            <person name="Zhao A."/>
            <person name="Murugkar P."/>
            <person name="Patil A."/>
            <person name="Atabakhsh K."/>
            <person name="Weakley A."/>
            <person name="Yan J."/>
            <person name="Brumbaugh A.R."/>
            <person name="Higginbottom S."/>
            <person name="Dimas A."/>
            <person name="Shiver A.L."/>
            <person name="Deutschbauer A."/>
            <person name="Neff N."/>
            <person name="Sonnenburg J.L."/>
            <person name="Huang K.C."/>
            <person name="Fischbach M.A."/>
        </authorList>
    </citation>
    <scope>NUCLEOTIDE SEQUENCE</scope>
    <source>
        <strain evidence="5">AP11</strain>
    </source>
</reference>
<dbReference type="Gene3D" id="3.40.50.10860">
    <property type="entry name" value="Leucine Dehydrogenase, chain A, domain 1"/>
    <property type="match status" value="1"/>
</dbReference>
<feature type="domain" description="Shikimate dehydrogenase substrate binding N-terminal" evidence="4">
    <location>
        <begin position="6"/>
        <end position="87"/>
    </location>
</feature>
<comment type="pathway">
    <text evidence="1">Metabolic intermediate biosynthesis; chorismate biosynthesis; chorismate from D-erythrose 4-phosphate and phosphoenolpyruvate: step 4/7.</text>
</comment>
<proteinExistence type="predicted"/>
<keyword evidence="3" id="KW-0057">Aromatic amino acid biosynthesis</keyword>
<organism evidence="5 6">
    <name type="scientific">Alistipes ihumii AP11</name>
    <dbReference type="NCBI Taxonomy" id="1211813"/>
    <lineage>
        <taxon>Bacteria</taxon>
        <taxon>Pseudomonadati</taxon>
        <taxon>Bacteroidota</taxon>
        <taxon>Bacteroidia</taxon>
        <taxon>Bacteroidales</taxon>
        <taxon>Rikenellaceae</taxon>
        <taxon>Alistipes</taxon>
    </lineage>
</organism>
<name>A0ABY5V0T5_9BACT</name>
<dbReference type="CDD" id="cd01065">
    <property type="entry name" value="NAD_bind_Shikimate_DH"/>
    <property type="match status" value="1"/>
</dbReference>
<evidence type="ECO:0000256" key="2">
    <source>
        <dbReference type="ARBA" id="ARBA00023002"/>
    </source>
</evidence>
<evidence type="ECO:0000256" key="3">
    <source>
        <dbReference type="ARBA" id="ARBA00023141"/>
    </source>
</evidence>
<dbReference type="SUPFAM" id="SSF51735">
    <property type="entry name" value="NAD(P)-binding Rossmann-fold domains"/>
    <property type="match status" value="1"/>
</dbReference>
<gene>
    <name evidence="5" type="ORF">NQ491_00840</name>
</gene>
<keyword evidence="6" id="KW-1185">Reference proteome</keyword>
<dbReference type="InterPro" id="IPR036291">
    <property type="entry name" value="NAD(P)-bd_dom_sf"/>
</dbReference>
<dbReference type="InterPro" id="IPR022893">
    <property type="entry name" value="Shikimate_DH_fam"/>
</dbReference>
<dbReference type="Gene3D" id="3.40.50.720">
    <property type="entry name" value="NAD(P)-binding Rossmann-like Domain"/>
    <property type="match status" value="1"/>
</dbReference>
<evidence type="ECO:0000256" key="1">
    <source>
        <dbReference type="ARBA" id="ARBA00004871"/>
    </source>
</evidence>